<evidence type="ECO:0000256" key="2">
    <source>
        <dbReference type="ARBA" id="ARBA00023002"/>
    </source>
</evidence>
<organism evidence="4">
    <name type="scientific">Photinus pyralis</name>
    <name type="common">Common eastern firefly</name>
    <name type="synonym">Lampyris pyralis</name>
    <dbReference type="NCBI Taxonomy" id="7054"/>
    <lineage>
        <taxon>Eukaryota</taxon>
        <taxon>Metazoa</taxon>
        <taxon>Ecdysozoa</taxon>
        <taxon>Arthropoda</taxon>
        <taxon>Hexapoda</taxon>
        <taxon>Insecta</taxon>
        <taxon>Pterygota</taxon>
        <taxon>Neoptera</taxon>
        <taxon>Endopterygota</taxon>
        <taxon>Coleoptera</taxon>
        <taxon>Polyphaga</taxon>
        <taxon>Elateriformia</taxon>
        <taxon>Elateroidea</taxon>
        <taxon>Lampyridae</taxon>
        <taxon>Lampyrinae</taxon>
        <taxon>Photinus</taxon>
    </lineage>
</organism>
<evidence type="ECO:0000313" key="4">
    <source>
        <dbReference type="EMBL" id="JAV88155.1"/>
    </source>
</evidence>
<sequence>MNRWNGKVAIVTGASSGIGKAIATKLVENGMIVAGLARRKGLVDELAAKLKGAKGELHGVQVNMTNEEEILKAFEYVAKNLGPVHVLVNSAGISRVSPLTCGRTDQWKDVLETNVIGLSIATREAVKSMSVNNVDGHIIHINSVVGHSFRKTSSAMYGASKFAVTALTDALRDELNQAKSKIKITSISPGFVDTEILDRVSEHSDGLFPMEYVHHFKLNPSLKAEDVADCALYVLSTPPHVQVHDIILRPVGETAI</sequence>
<dbReference type="Gene3D" id="3.40.50.720">
    <property type="entry name" value="NAD(P)-binding Rossmann-like Domain"/>
    <property type="match status" value="1"/>
</dbReference>
<evidence type="ECO:0008006" key="5">
    <source>
        <dbReference type="Google" id="ProtNLM"/>
    </source>
</evidence>
<dbReference type="InterPro" id="IPR002347">
    <property type="entry name" value="SDR_fam"/>
</dbReference>
<dbReference type="PROSITE" id="PS00061">
    <property type="entry name" value="ADH_SHORT"/>
    <property type="match status" value="1"/>
</dbReference>
<proteinExistence type="inferred from homology"/>
<dbReference type="AlphaFoldDB" id="A0A1Y1MUK6"/>
<comment type="similarity">
    <text evidence="1 3">Belongs to the short-chain dehydrogenases/reductases (SDR) family.</text>
</comment>
<dbReference type="EMBL" id="GEZM01023898">
    <property type="protein sequence ID" value="JAV88155.1"/>
    <property type="molecule type" value="Transcribed_RNA"/>
</dbReference>
<name>A0A1Y1MUK6_PHOPY</name>
<dbReference type="GO" id="GO:0016616">
    <property type="term" value="F:oxidoreductase activity, acting on the CH-OH group of donors, NAD or NADP as acceptor"/>
    <property type="evidence" value="ECO:0007669"/>
    <property type="project" value="UniProtKB-ARBA"/>
</dbReference>
<reference evidence="4" key="1">
    <citation type="journal article" date="2016" name="Sci. Rep.">
        <title>Molecular characterization of firefly nuptial gifts: a multi-omics approach sheds light on postcopulatory sexual selection.</title>
        <authorList>
            <person name="Al-Wathiqui N."/>
            <person name="Fallon T.R."/>
            <person name="South A."/>
            <person name="Weng J.K."/>
            <person name="Lewis S.M."/>
        </authorList>
    </citation>
    <scope>NUCLEOTIDE SEQUENCE</scope>
</reference>
<dbReference type="PRINTS" id="PR00080">
    <property type="entry name" value="SDRFAMILY"/>
</dbReference>
<dbReference type="Pfam" id="PF00106">
    <property type="entry name" value="adh_short"/>
    <property type="match status" value="1"/>
</dbReference>
<dbReference type="FunFam" id="3.40.50.720:FF:000047">
    <property type="entry name" value="NADP-dependent L-serine/L-allo-threonine dehydrogenase"/>
    <property type="match status" value="1"/>
</dbReference>
<dbReference type="PANTHER" id="PTHR43115">
    <property type="entry name" value="DEHYDROGENASE/REDUCTASE SDR FAMILY MEMBER 11"/>
    <property type="match status" value="1"/>
</dbReference>
<evidence type="ECO:0000256" key="3">
    <source>
        <dbReference type="RuleBase" id="RU000363"/>
    </source>
</evidence>
<dbReference type="InterPro" id="IPR020904">
    <property type="entry name" value="Sc_DH/Rdtase_CS"/>
</dbReference>
<protein>
    <recommendedName>
        <fullName evidence="5">Dehydrogenase/reductase SDR family member 11</fullName>
    </recommendedName>
</protein>
<dbReference type="InterPro" id="IPR036291">
    <property type="entry name" value="NAD(P)-bd_dom_sf"/>
</dbReference>
<keyword evidence="2" id="KW-0560">Oxidoreductase</keyword>
<accession>A0A1Y1MUK6</accession>
<dbReference type="PRINTS" id="PR00081">
    <property type="entry name" value="GDHRDH"/>
</dbReference>
<dbReference type="PANTHER" id="PTHR43115:SF4">
    <property type="entry name" value="DEHYDROGENASE_REDUCTASE SDR FAMILY MEMBER 11"/>
    <property type="match status" value="1"/>
</dbReference>
<evidence type="ECO:0000256" key="1">
    <source>
        <dbReference type="ARBA" id="ARBA00006484"/>
    </source>
</evidence>
<dbReference type="SUPFAM" id="SSF51735">
    <property type="entry name" value="NAD(P)-binding Rossmann-fold domains"/>
    <property type="match status" value="1"/>
</dbReference>